<evidence type="ECO:0000256" key="1">
    <source>
        <dbReference type="SAM" id="SignalP"/>
    </source>
</evidence>
<keyword evidence="6" id="KW-1185">Reference proteome</keyword>
<dbReference type="GO" id="GO:0033922">
    <property type="term" value="F:peptidoglycan beta-N-acetylmuramidase activity"/>
    <property type="evidence" value="ECO:0007669"/>
    <property type="project" value="InterPro"/>
</dbReference>
<dbReference type="OrthoDB" id="9801061at2"/>
<reference evidence="6" key="1">
    <citation type="submission" date="2019-01" db="EMBL/GenBank/DDBJ databases">
        <title>Genomic analysis of Salicibibacter sp. NKC3-5.</title>
        <authorList>
            <person name="Oh Y.J."/>
        </authorList>
    </citation>
    <scope>NUCLEOTIDE SEQUENCE [LARGE SCALE GENOMIC DNA]</scope>
    <source>
        <strain evidence="6">NKC3-5</strain>
    </source>
</reference>
<dbReference type="EMBL" id="CP035485">
    <property type="protein sequence ID" value="QDI92198.1"/>
    <property type="molecule type" value="Genomic_DNA"/>
</dbReference>
<sequence length="502" mass="56509">MKKWMIVPVVAIFSVSSLAAVAFGTDDADIEEAEESDELRLGIDVLLEDRIDELEDKNVGLITNPTGVDQELNSIVDLLYEHDDVDLVSMFGPEHGVRGDAQAGDDVDKYIDERTGLPVYSLYGDTEKPTPEMLEDVDVLLFDIQDVGARFYTYIYTMAYAMEAAGENDVEMMVLDRPNPIGGLDVEGPVLDPDYSSFVGLYPIPLQHGMTVGELAGLFNEEFELDADLTVMEMEGWERQMKYDETDLEWVLPSPNMPTFDTSIVYPGTTLIEGTNISEGRGTAKPFELIGAPFIDGTALAEELNALDLPGVQFRAAYFTPMFSKHEGELSGGIEIHVQDEVAYEPLKTGLHIVKTIHDNYPEDFEFDEFFDNLMGNSWVREEIENGTSVEEITDMWQDDLEDFNQTRIDHLLYFDGVAGITALVEDFEEQGAFASDEAARELLTHMTAVERFEQQGEMARVVEHMEGFYHLLENQQENEQVSDEAYQALTAEVDDFMEQWQ</sequence>
<evidence type="ECO:0000259" key="4">
    <source>
        <dbReference type="Pfam" id="PF22888"/>
    </source>
</evidence>
<evidence type="ECO:0000259" key="3">
    <source>
        <dbReference type="Pfam" id="PF20732"/>
    </source>
</evidence>
<dbReference type="Gene3D" id="3.40.50.12170">
    <property type="entry name" value="Uncharacterised protein PF07075, DUF1343"/>
    <property type="match status" value="1"/>
</dbReference>
<protein>
    <submittedName>
        <fullName evidence="5">DUF1343 domain-containing protein</fullName>
    </submittedName>
</protein>
<name>A0A514LK11_9BACI</name>
<feature type="domain" description="Peptidoglycan beta-N-acetylmuramidase NamZ N-terminal" evidence="2">
    <location>
        <begin position="59"/>
        <end position="260"/>
    </location>
</feature>
<evidence type="ECO:0000313" key="6">
    <source>
        <dbReference type="Proteomes" id="UP000319756"/>
    </source>
</evidence>
<feature type="chain" id="PRO_5039217316" evidence="1">
    <location>
        <begin position="20"/>
        <end position="502"/>
    </location>
</feature>
<evidence type="ECO:0000259" key="2">
    <source>
        <dbReference type="Pfam" id="PF07075"/>
    </source>
</evidence>
<gene>
    <name evidence="5" type="ORF">EPH95_14195</name>
</gene>
<dbReference type="InterPro" id="IPR048502">
    <property type="entry name" value="NamZ_N"/>
</dbReference>
<organism evidence="5 6">
    <name type="scientific">Salicibibacter halophilus</name>
    <dbReference type="NCBI Taxonomy" id="2502791"/>
    <lineage>
        <taxon>Bacteria</taxon>
        <taxon>Bacillati</taxon>
        <taxon>Bacillota</taxon>
        <taxon>Bacilli</taxon>
        <taxon>Bacillales</taxon>
        <taxon>Bacillaceae</taxon>
        <taxon>Salicibibacter</taxon>
    </lineage>
</organism>
<dbReference type="InterPro" id="IPR054470">
    <property type="entry name" value="FIMAH_dom"/>
</dbReference>
<keyword evidence="1" id="KW-0732">Signal</keyword>
<dbReference type="Gene3D" id="3.90.1150.140">
    <property type="match status" value="1"/>
</dbReference>
<dbReference type="AlphaFoldDB" id="A0A514LK11"/>
<dbReference type="InterPro" id="IPR008302">
    <property type="entry name" value="NamZ"/>
</dbReference>
<proteinExistence type="predicted"/>
<feature type="domain" description="FIMAH" evidence="4">
    <location>
        <begin position="419"/>
        <end position="498"/>
    </location>
</feature>
<dbReference type="Pfam" id="PF20732">
    <property type="entry name" value="NamZ_C"/>
    <property type="match status" value="1"/>
</dbReference>
<dbReference type="Pfam" id="PF22888">
    <property type="entry name" value="FIMAH"/>
    <property type="match status" value="1"/>
</dbReference>
<dbReference type="PANTHER" id="PTHR42915">
    <property type="entry name" value="HYPOTHETICAL 460 KDA PROTEIN IN FEUA-SIGW INTERGENIC REGION [PRECURSOR]"/>
    <property type="match status" value="1"/>
</dbReference>
<feature type="domain" description="Peptidoglycan beta-N-acetylmuramidase NamZ C-terminal" evidence="3">
    <location>
        <begin position="264"/>
        <end position="414"/>
    </location>
</feature>
<dbReference type="PANTHER" id="PTHR42915:SF1">
    <property type="entry name" value="PEPTIDOGLYCAN BETA-N-ACETYLMURAMIDASE NAMZ"/>
    <property type="match status" value="1"/>
</dbReference>
<accession>A0A514LK11</accession>
<dbReference type="Proteomes" id="UP000319756">
    <property type="component" value="Chromosome"/>
</dbReference>
<evidence type="ECO:0000313" key="5">
    <source>
        <dbReference type="EMBL" id="QDI92198.1"/>
    </source>
</evidence>
<dbReference type="Pfam" id="PF07075">
    <property type="entry name" value="NamZ_N"/>
    <property type="match status" value="1"/>
</dbReference>
<dbReference type="KEGG" id="sale:EPH95_14195"/>
<dbReference type="InterPro" id="IPR048503">
    <property type="entry name" value="NamZ_C"/>
</dbReference>
<feature type="signal peptide" evidence="1">
    <location>
        <begin position="1"/>
        <end position="19"/>
    </location>
</feature>